<keyword evidence="7 8" id="KW-0342">GTP-binding</keyword>
<dbReference type="InterPro" id="IPR043134">
    <property type="entry name" value="GTP-CH-I_N"/>
</dbReference>
<keyword evidence="6 8" id="KW-0378">Hydrolase</keyword>
<feature type="binding site" evidence="8">
    <location>
        <position position="197"/>
    </location>
    <ligand>
        <name>Zn(2+)</name>
        <dbReference type="ChEBI" id="CHEBI:29105"/>
    </ligand>
</feature>
<dbReference type="GO" id="GO:0006730">
    <property type="term" value="P:one-carbon metabolic process"/>
    <property type="evidence" value="ECO:0007669"/>
    <property type="project" value="UniProtKB-UniRule"/>
</dbReference>
<feature type="binding site" evidence="8">
    <location>
        <position position="126"/>
    </location>
    <ligand>
        <name>Zn(2+)</name>
        <dbReference type="ChEBI" id="CHEBI:29105"/>
    </ligand>
</feature>
<dbReference type="GO" id="GO:0008270">
    <property type="term" value="F:zinc ion binding"/>
    <property type="evidence" value="ECO:0007669"/>
    <property type="project" value="UniProtKB-UniRule"/>
</dbReference>
<dbReference type="GO" id="GO:0005737">
    <property type="term" value="C:cytoplasm"/>
    <property type="evidence" value="ECO:0007669"/>
    <property type="project" value="TreeGrafter"/>
</dbReference>
<evidence type="ECO:0000256" key="4">
    <source>
        <dbReference type="ARBA" id="ARBA00011857"/>
    </source>
</evidence>
<dbReference type="GO" id="GO:0006729">
    <property type="term" value="P:tetrahydrobiopterin biosynthetic process"/>
    <property type="evidence" value="ECO:0007669"/>
    <property type="project" value="TreeGrafter"/>
</dbReference>
<feature type="region of interest" description="Disordered" evidence="9">
    <location>
        <begin position="1"/>
        <end position="27"/>
    </location>
</feature>
<dbReference type="GO" id="GO:0003934">
    <property type="term" value="F:GTP cyclohydrolase I activity"/>
    <property type="evidence" value="ECO:0007669"/>
    <property type="project" value="UniProtKB-UniRule"/>
</dbReference>
<organism evidence="11 12">
    <name type="scientific">Pararhodospirillum oryzae</name>
    <dbReference type="NCBI Taxonomy" id="478448"/>
    <lineage>
        <taxon>Bacteria</taxon>
        <taxon>Pseudomonadati</taxon>
        <taxon>Pseudomonadota</taxon>
        <taxon>Alphaproteobacteria</taxon>
        <taxon>Rhodospirillales</taxon>
        <taxon>Rhodospirillaceae</taxon>
        <taxon>Pararhodospirillum</taxon>
    </lineage>
</organism>
<dbReference type="InterPro" id="IPR001474">
    <property type="entry name" value="GTP_CycHdrlase_I"/>
</dbReference>
<dbReference type="AlphaFoldDB" id="A0A512H8Y2"/>
<dbReference type="NCBIfam" id="NF006826">
    <property type="entry name" value="PRK09347.1-3"/>
    <property type="match status" value="1"/>
</dbReference>
<dbReference type="Gene3D" id="3.30.1130.10">
    <property type="match status" value="1"/>
</dbReference>
<gene>
    <name evidence="8 11" type="primary">folE</name>
    <name evidence="11" type="ORF">ROR02_20440</name>
</gene>
<dbReference type="EMBL" id="BJZO01000053">
    <property type="protein sequence ID" value="GEO81913.1"/>
    <property type="molecule type" value="Genomic_DNA"/>
</dbReference>
<dbReference type="InterPro" id="IPR020602">
    <property type="entry name" value="GTP_CycHdrlase_I_dom"/>
</dbReference>
<keyword evidence="8" id="KW-0862">Zinc</keyword>
<evidence type="ECO:0000256" key="7">
    <source>
        <dbReference type="ARBA" id="ARBA00023134"/>
    </source>
</evidence>
<dbReference type="UniPathway" id="UPA00848">
    <property type="reaction ID" value="UER00151"/>
</dbReference>
<dbReference type="PROSITE" id="PS00860">
    <property type="entry name" value="GTP_CYCLOHYDROL_1_2"/>
    <property type="match status" value="1"/>
</dbReference>
<accession>A0A512H8Y2</accession>
<evidence type="ECO:0000256" key="5">
    <source>
        <dbReference type="ARBA" id="ARBA00022563"/>
    </source>
</evidence>
<protein>
    <recommendedName>
        <fullName evidence="8">GTP cyclohydrolase 1</fullName>
        <ecNumber evidence="8">3.5.4.16</ecNumber>
    </recommendedName>
    <alternativeName>
        <fullName evidence="8">GTP cyclohydrolase I</fullName>
        <shortName evidence="8">GTP-CH-I</shortName>
    </alternativeName>
</protein>
<comment type="similarity">
    <text evidence="3 8">Belongs to the GTP cyclohydrolase I family.</text>
</comment>
<sequence length="243" mass="27470">MPFPVACRRDRQKEPLPVSISTTHREEPAAVFDSLKGGSLSKPTHPIHRPSREEAEEAVRTLLRWAGDDPNREGLFDTPARVVRAYEEFFEGYRADPEEILRRTFEEVEGYDEMVLLRDIRLESHCEHHMVPILGKAHIAYLPNRRVVGISKLARVAEAYAKRLQIQEKMTAQIANAINDVLEPKGVAVVIEAAHQCMTTRGVRKPGVTMVTSRMLGAFRQDSDTRREFLHLIGQGRDPSLGA</sequence>
<dbReference type="PANTHER" id="PTHR11109:SF7">
    <property type="entry name" value="GTP CYCLOHYDROLASE 1"/>
    <property type="match status" value="1"/>
</dbReference>
<evidence type="ECO:0000256" key="6">
    <source>
        <dbReference type="ARBA" id="ARBA00022801"/>
    </source>
</evidence>
<dbReference type="FunFam" id="1.10.286.10:FF:000001">
    <property type="entry name" value="GTP cyclohydrolase 1"/>
    <property type="match status" value="1"/>
</dbReference>
<feature type="domain" description="GTP cyclohydrolase I" evidence="10">
    <location>
        <begin position="56"/>
        <end position="233"/>
    </location>
</feature>
<name>A0A512H8Y2_9PROT</name>
<comment type="subunit">
    <text evidence="8">Homopolymer.</text>
</comment>
<keyword evidence="8" id="KW-0547">Nucleotide-binding</keyword>
<dbReference type="GO" id="GO:0005525">
    <property type="term" value="F:GTP binding"/>
    <property type="evidence" value="ECO:0007669"/>
    <property type="project" value="UniProtKB-KW"/>
</dbReference>
<dbReference type="InterPro" id="IPR018234">
    <property type="entry name" value="GTP_CycHdrlase_I_CS"/>
</dbReference>
<keyword evidence="8" id="KW-0479">Metal-binding</keyword>
<evidence type="ECO:0000256" key="1">
    <source>
        <dbReference type="ARBA" id="ARBA00001052"/>
    </source>
</evidence>
<keyword evidence="5 8" id="KW-0554">One-carbon metabolism</keyword>
<evidence type="ECO:0000259" key="10">
    <source>
        <dbReference type="Pfam" id="PF01227"/>
    </source>
</evidence>
<dbReference type="PANTHER" id="PTHR11109">
    <property type="entry name" value="GTP CYCLOHYDROLASE I"/>
    <property type="match status" value="1"/>
</dbReference>
<proteinExistence type="inferred from homology"/>
<comment type="pathway">
    <text evidence="2 8">Cofactor biosynthesis; 7,8-dihydroneopterin triphosphate biosynthesis; 7,8-dihydroneopterin triphosphate from GTP: step 1/1.</text>
</comment>
<evidence type="ECO:0000313" key="12">
    <source>
        <dbReference type="Proteomes" id="UP000321567"/>
    </source>
</evidence>
<dbReference type="Gene3D" id="1.10.286.10">
    <property type="match status" value="1"/>
</dbReference>
<dbReference type="Pfam" id="PF01227">
    <property type="entry name" value="GTP_cyclohydroI"/>
    <property type="match status" value="1"/>
</dbReference>
<evidence type="ECO:0000313" key="11">
    <source>
        <dbReference type="EMBL" id="GEO81913.1"/>
    </source>
</evidence>
<feature type="binding site" evidence="8">
    <location>
        <position position="129"/>
    </location>
    <ligand>
        <name>Zn(2+)</name>
        <dbReference type="ChEBI" id="CHEBI:29105"/>
    </ligand>
</feature>
<dbReference type="Proteomes" id="UP000321567">
    <property type="component" value="Unassembled WGS sequence"/>
</dbReference>
<dbReference type="EC" id="3.5.4.16" evidence="8"/>
<dbReference type="NCBIfam" id="NF006825">
    <property type="entry name" value="PRK09347.1-2"/>
    <property type="match status" value="1"/>
</dbReference>
<evidence type="ECO:0000256" key="2">
    <source>
        <dbReference type="ARBA" id="ARBA00005080"/>
    </source>
</evidence>
<dbReference type="SUPFAM" id="SSF55620">
    <property type="entry name" value="Tetrahydrobiopterin biosynthesis enzymes-like"/>
    <property type="match status" value="1"/>
</dbReference>
<dbReference type="InterPro" id="IPR043133">
    <property type="entry name" value="GTP-CH-I_C/QueF"/>
</dbReference>
<comment type="subunit">
    <text evidence="4">Toroid-shaped homodecamer, composed of two pentamers of five dimers.</text>
</comment>
<dbReference type="GO" id="GO:0046654">
    <property type="term" value="P:tetrahydrofolate biosynthetic process"/>
    <property type="evidence" value="ECO:0007669"/>
    <property type="project" value="UniProtKB-UniRule"/>
</dbReference>
<dbReference type="NCBIfam" id="TIGR00063">
    <property type="entry name" value="folE"/>
    <property type="match status" value="1"/>
</dbReference>
<dbReference type="PROSITE" id="PS00859">
    <property type="entry name" value="GTP_CYCLOHYDROL_1_1"/>
    <property type="match status" value="1"/>
</dbReference>
<reference evidence="11 12" key="1">
    <citation type="submission" date="2019-07" db="EMBL/GenBank/DDBJ databases">
        <title>Whole genome shotgun sequence of Rhodospirillum oryzae NBRC 107573.</title>
        <authorList>
            <person name="Hosoyama A."/>
            <person name="Uohara A."/>
            <person name="Ohji S."/>
            <person name="Ichikawa N."/>
        </authorList>
    </citation>
    <scope>NUCLEOTIDE SEQUENCE [LARGE SCALE GENOMIC DNA]</scope>
    <source>
        <strain evidence="11 12">NBRC 107573</strain>
    </source>
</reference>
<evidence type="ECO:0000256" key="3">
    <source>
        <dbReference type="ARBA" id="ARBA00008085"/>
    </source>
</evidence>
<dbReference type="HAMAP" id="MF_00223">
    <property type="entry name" value="FolE"/>
    <property type="match status" value="1"/>
</dbReference>
<evidence type="ECO:0000256" key="9">
    <source>
        <dbReference type="SAM" id="MobiDB-lite"/>
    </source>
</evidence>
<comment type="catalytic activity">
    <reaction evidence="1 8">
        <text>GTP + H2O = 7,8-dihydroneopterin 3'-triphosphate + formate + H(+)</text>
        <dbReference type="Rhea" id="RHEA:17473"/>
        <dbReference type="ChEBI" id="CHEBI:15377"/>
        <dbReference type="ChEBI" id="CHEBI:15378"/>
        <dbReference type="ChEBI" id="CHEBI:15740"/>
        <dbReference type="ChEBI" id="CHEBI:37565"/>
        <dbReference type="ChEBI" id="CHEBI:58462"/>
        <dbReference type="EC" id="3.5.4.16"/>
    </reaction>
</comment>
<evidence type="ECO:0000256" key="8">
    <source>
        <dbReference type="HAMAP-Rule" id="MF_00223"/>
    </source>
</evidence>
<dbReference type="FunFam" id="3.30.1130.10:FF:000001">
    <property type="entry name" value="GTP cyclohydrolase 1"/>
    <property type="match status" value="1"/>
</dbReference>
<comment type="caution">
    <text evidence="11">The sequence shown here is derived from an EMBL/GenBank/DDBJ whole genome shotgun (WGS) entry which is preliminary data.</text>
</comment>
<keyword evidence="12" id="KW-1185">Reference proteome</keyword>